<dbReference type="EMBL" id="CP016907">
    <property type="protein sequence ID" value="AOC97419.1"/>
    <property type="molecule type" value="Genomic_DNA"/>
</dbReference>
<dbReference type="GeneID" id="32310215"/>
<evidence type="ECO:0000313" key="1">
    <source>
        <dbReference type="EMBL" id="AOC97419.1"/>
    </source>
</evidence>
<dbReference type="RefSeq" id="WP_066035054.1">
    <property type="nucleotide sequence ID" value="NZ_CP016907.1"/>
</dbReference>
<evidence type="ECO:0000313" key="2">
    <source>
        <dbReference type="Proteomes" id="UP000093276"/>
    </source>
</evidence>
<dbReference type="KEGG" id="fjg:BB050_04341"/>
<protein>
    <submittedName>
        <fullName evidence="1">Uncharacterized protein</fullName>
    </submittedName>
</protein>
<gene>
    <name evidence="1" type="ORF">BB050_04341</name>
</gene>
<sequence>MFKDNKFIAPIFAVPELLDYQKKFPELIEYEKNIPDKYLNSQRDTIKISKWMNEENLDQQRQQNIQTLVNRNKYLFNDSKASLVWLKFHDEAFLESLVKVFGYVEDRDLLKWVLDRSLRDDKSNEEEFYKILVTKTCDNKYVFHKEVFEVMAQADAKSKKKYLDFLRGRIDLPKIEGLSFSEDARIKALYCYYATKIDKNSMFSFFPKLDDEKYEEEFKRNNYYNLPDFKELYNDTRHGGIGLPM</sequence>
<name>A0AAC9D6G8_9FLAO</name>
<organism evidence="1 2">
    <name type="scientific">Flavobacterium anhuiense</name>
    <dbReference type="NCBI Taxonomy" id="459526"/>
    <lineage>
        <taxon>Bacteria</taxon>
        <taxon>Pseudomonadati</taxon>
        <taxon>Bacteroidota</taxon>
        <taxon>Flavobacteriia</taxon>
        <taxon>Flavobacteriales</taxon>
        <taxon>Flavobacteriaceae</taxon>
        <taxon>Flavobacterium</taxon>
    </lineage>
</organism>
<dbReference type="Proteomes" id="UP000093276">
    <property type="component" value="Chromosome"/>
</dbReference>
<proteinExistence type="predicted"/>
<reference evidence="1 2" key="1">
    <citation type="submission" date="2016-08" db="EMBL/GenBank/DDBJ databases">
        <title>Complete genome sequence of Flavobacterium johnsoniae strain GSE09, a volatile-producing biocontrol agent isolated from cucumber (Cucumis sativus).</title>
        <authorList>
            <person name="Jeong J.-J."/>
            <person name="Oh J.Y."/>
            <person name="Jim Y.J."/>
            <person name="Sang M.K."/>
            <person name="Kim K.D."/>
        </authorList>
    </citation>
    <scope>NUCLEOTIDE SEQUENCE [LARGE SCALE GENOMIC DNA]</scope>
    <source>
        <strain evidence="1 2">GSE09</strain>
    </source>
</reference>
<accession>A0AAC9D6G8</accession>
<dbReference type="AlphaFoldDB" id="A0AAC9D6G8"/>